<name>B6VEN4_CUPSE</name>
<accession>B6VEN4</accession>
<evidence type="ECO:0000313" key="2">
    <source>
        <dbReference type="EMBL" id="ACJ09613.1"/>
    </source>
</evidence>
<protein>
    <submittedName>
        <fullName evidence="2">Uncharacterized protein</fullName>
    </submittedName>
</protein>
<organism evidence="2">
    <name type="scientific">Cupressus sempervirens</name>
    <name type="common">Italian cypress</name>
    <dbReference type="NCBI Taxonomy" id="13469"/>
    <lineage>
        <taxon>Eukaryota</taxon>
        <taxon>Viridiplantae</taxon>
        <taxon>Streptophyta</taxon>
        <taxon>Embryophyta</taxon>
        <taxon>Tracheophyta</taxon>
        <taxon>Spermatophyta</taxon>
        <taxon>Pinopsida</taxon>
        <taxon>Pinidae</taxon>
        <taxon>Conifers II</taxon>
        <taxon>Cupressales</taxon>
        <taxon>Cupressaceae</taxon>
        <taxon>Cupressus</taxon>
    </lineage>
</organism>
<reference evidence="2" key="1">
    <citation type="submission" date="2008-10" db="EMBL/GenBank/DDBJ databases">
        <title>Cloning and characterization of cold regulated sequences in cypress (Cupressus sempervirens).</title>
        <authorList>
            <person name="Pedron L."/>
            <person name="Baldi P."/>
            <person name="La Porta N."/>
        </authorList>
    </citation>
    <scope>NUCLEOTIDE SEQUENCE</scope>
    <source>
        <strain evidence="2">Cyplp092</strain>
    </source>
</reference>
<sequence length="122" mass="14049">QAFISILNLFLYMLMWLLCIKSITFILDYMNKLRSMKFSINVGPFINILIKPYLNSLHKVWKNFTSCSRNGRGSFHKLTKSNSPTVDDWHGSGSGKLNLQTNLPISDMKRYIGNLVCVLFLI</sequence>
<evidence type="ECO:0000256" key="1">
    <source>
        <dbReference type="SAM" id="Phobius"/>
    </source>
</evidence>
<feature type="transmembrane region" description="Helical" evidence="1">
    <location>
        <begin position="6"/>
        <end position="27"/>
    </location>
</feature>
<keyword evidence="1" id="KW-1133">Transmembrane helix</keyword>
<feature type="non-terminal residue" evidence="2">
    <location>
        <position position="1"/>
    </location>
</feature>
<dbReference type="AlphaFoldDB" id="B6VEN4"/>
<keyword evidence="1" id="KW-0812">Transmembrane</keyword>
<proteinExistence type="evidence at transcript level"/>
<dbReference type="EMBL" id="FJ379974">
    <property type="protein sequence ID" value="ACJ09613.1"/>
    <property type="molecule type" value="mRNA"/>
</dbReference>
<keyword evidence="1" id="KW-0472">Membrane</keyword>